<evidence type="ECO:0000313" key="2">
    <source>
        <dbReference type="Proteomes" id="UP001207468"/>
    </source>
</evidence>
<dbReference type="EMBL" id="JAGFNK010000199">
    <property type="protein sequence ID" value="KAI9459386.1"/>
    <property type="molecule type" value="Genomic_DNA"/>
</dbReference>
<keyword evidence="2" id="KW-1185">Reference proteome</keyword>
<evidence type="ECO:0000313" key="1">
    <source>
        <dbReference type="EMBL" id="KAI9459386.1"/>
    </source>
</evidence>
<organism evidence="1 2">
    <name type="scientific">Russula earlei</name>
    <dbReference type="NCBI Taxonomy" id="71964"/>
    <lineage>
        <taxon>Eukaryota</taxon>
        <taxon>Fungi</taxon>
        <taxon>Dikarya</taxon>
        <taxon>Basidiomycota</taxon>
        <taxon>Agaricomycotina</taxon>
        <taxon>Agaricomycetes</taxon>
        <taxon>Russulales</taxon>
        <taxon>Russulaceae</taxon>
        <taxon>Russula</taxon>
    </lineage>
</organism>
<gene>
    <name evidence="1" type="ORF">F5148DRAFT_1150846</name>
</gene>
<reference evidence="1" key="1">
    <citation type="submission" date="2021-03" db="EMBL/GenBank/DDBJ databases">
        <title>Evolutionary priming and transition to the ectomycorrhizal habit in an iconic lineage of mushroom-forming fungi: is preadaptation a requirement?</title>
        <authorList>
            <consortium name="DOE Joint Genome Institute"/>
            <person name="Looney B.P."/>
            <person name="Miyauchi S."/>
            <person name="Morin E."/>
            <person name="Drula E."/>
            <person name="Courty P.E."/>
            <person name="Chicoki N."/>
            <person name="Fauchery L."/>
            <person name="Kohler A."/>
            <person name="Kuo A."/>
            <person name="LaButti K."/>
            <person name="Pangilinan J."/>
            <person name="Lipzen A."/>
            <person name="Riley R."/>
            <person name="Andreopoulos W."/>
            <person name="He G."/>
            <person name="Johnson J."/>
            <person name="Barry K.W."/>
            <person name="Grigoriev I.V."/>
            <person name="Nagy L."/>
            <person name="Hibbett D."/>
            <person name="Henrissat B."/>
            <person name="Matheny P.B."/>
            <person name="Labbe J."/>
            <person name="Martin A.F."/>
        </authorList>
    </citation>
    <scope>NUCLEOTIDE SEQUENCE</scope>
    <source>
        <strain evidence="1">BPL698</strain>
    </source>
</reference>
<accession>A0ACC0U3Y5</accession>
<proteinExistence type="predicted"/>
<sequence length="111" mass="11870">MRRTGTSIAGVGGLLIGLVPDPLARSCRLVTVTWDAETVWGLMKGCGVEWSCLEVGLDWRVANRPVNLTGPIVVRIAVAVGLRALSQNIVSNGCWCAAPGLDDNTFFQDDE</sequence>
<dbReference type="Proteomes" id="UP001207468">
    <property type="component" value="Unassembled WGS sequence"/>
</dbReference>
<protein>
    <submittedName>
        <fullName evidence="1">Uncharacterized protein</fullName>
    </submittedName>
</protein>
<comment type="caution">
    <text evidence="1">The sequence shown here is derived from an EMBL/GenBank/DDBJ whole genome shotgun (WGS) entry which is preliminary data.</text>
</comment>
<name>A0ACC0U3Y5_9AGAM</name>